<comment type="caution">
    <text evidence="2">The sequence shown here is derived from an EMBL/GenBank/DDBJ whole genome shotgun (WGS) entry which is preliminary data.</text>
</comment>
<protein>
    <submittedName>
        <fullName evidence="2">Uncharacterized protein</fullName>
    </submittedName>
</protein>
<feature type="region of interest" description="Disordered" evidence="1">
    <location>
        <begin position="56"/>
        <end position="123"/>
    </location>
</feature>
<dbReference type="AlphaFoldDB" id="A0A2W1E9Y6"/>
<dbReference type="KEGG" id="ptrr:6341834"/>
<evidence type="ECO:0000313" key="3">
    <source>
        <dbReference type="Proteomes" id="UP000245464"/>
    </source>
</evidence>
<evidence type="ECO:0000256" key="1">
    <source>
        <dbReference type="SAM" id="MobiDB-lite"/>
    </source>
</evidence>
<proteinExistence type="predicted"/>
<dbReference type="Proteomes" id="UP000245464">
    <property type="component" value="Chromosome 4"/>
</dbReference>
<reference evidence="2 3" key="1">
    <citation type="journal article" date="2018" name="BMC Genomics">
        <title>Comparative genomics of the wheat fungal pathogen Pyrenophora tritici-repentis reveals chromosomal variations and genome plasticity.</title>
        <authorList>
            <person name="Moolhuijzen P."/>
            <person name="See P.T."/>
            <person name="Hane J.K."/>
            <person name="Shi G."/>
            <person name="Liu Z."/>
            <person name="Oliver R.P."/>
            <person name="Moffat C.S."/>
        </authorList>
    </citation>
    <scope>NUCLEOTIDE SEQUENCE [LARGE SCALE GENOMIC DNA]</scope>
    <source>
        <strain evidence="2">M4</strain>
    </source>
</reference>
<dbReference type="EMBL" id="NQIK02000004">
    <property type="protein sequence ID" value="KAF7572221.1"/>
    <property type="molecule type" value="Genomic_DNA"/>
</dbReference>
<evidence type="ECO:0000313" key="2">
    <source>
        <dbReference type="EMBL" id="KAF7572221.1"/>
    </source>
</evidence>
<sequence length="123" mass="13997">MIVHRRRAAGRSGKLIRPSLARSLSDPAALKTWPGANKSKRVCPWDIHKELEELVIASTTNDSDDEDEKGDEKDSKAKEDEENFLPSESWKRKGARELWRERRAKSEGITSQLKSVRRGRLGT</sequence>
<dbReference type="GeneID" id="6341834"/>
<dbReference type="RefSeq" id="XP_001933936.1">
    <property type="nucleotide sequence ID" value="XM_001933901.1"/>
</dbReference>
<feature type="compositionally biased region" description="Basic and acidic residues" evidence="1">
    <location>
        <begin position="70"/>
        <end position="79"/>
    </location>
</feature>
<accession>A0A2W1E9Y6</accession>
<organism evidence="2 3">
    <name type="scientific">Pyrenophora tritici-repentis</name>
    <dbReference type="NCBI Taxonomy" id="45151"/>
    <lineage>
        <taxon>Eukaryota</taxon>
        <taxon>Fungi</taxon>
        <taxon>Dikarya</taxon>
        <taxon>Ascomycota</taxon>
        <taxon>Pezizomycotina</taxon>
        <taxon>Dothideomycetes</taxon>
        <taxon>Pleosporomycetidae</taxon>
        <taxon>Pleosporales</taxon>
        <taxon>Pleosporineae</taxon>
        <taxon>Pleosporaceae</taxon>
        <taxon>Pyrenophora</taxon>
    </lineage>
</organism>
<gene>
    <name evidence="2" type="ORF">PtrM4_097210</name>
</gene>
<feature type="compositionally biased region" description="Basic and acidic residues" evidence="1">
    <location>
        <begin position="89"/>
        <end position="106"/>
    </location>
</feature>
<name>A0A2W1E9Y6_9PLEO</name>